<dbReference type="AlphaFoldDB" id="A0A0A1MZB3"/>
<dbReference type="Proteomes" id="UP000242381">
    <property type="component" value="Unassembled WGS sequence"/>
</dbReference>
<reference evidence="1 2" key="1">
    <citation type="journal article" date="2016" name="Proc. Natl. Acad. Sci. U.S.A.">
        <title>Lipid metabolic changes in an early divergent fungus govern the establishment of a mutualistic symbiosis with endobacteria.</title>
        <authorList>
            <person name="Lastovetsky O.A."/>
            <person name="Gaspar M.L."/>
            <person name="Mondo S.J."/>
            <person name="LaButti K.M."/>
            <person name="Sandor L."/>
            <person name="Grigoriev I.V."/>
            <person name="Henry S.A."/>
            <person name="Pawlowska T.E."/>
        </authorList>
    </citation>
    <scope>NUCLEOTIDE SEQUENCE [LARGE SCALE GENOMIC DNA]</scope>
    <source>
        <strain evidence="1 2">ATCC 11559</strain>
    </source>
</reference>
<dbReference type="VEuPathDB" id="FungiDB:BCV72DRAFT_198914"/>
<gene>
    <name evidence="1" type="ORF">BCV71DRAFT_214079</name>
</gene>
<dbReference type="EMBL" id="KV921316">
    <property type="protein sequence ID" value="ORE19125.1"/>
    <property type="molecule type" value="Genomic_DNA"/>
</dbReference>
<organism evidence="1 2">
    <name type="scientific">Rhizopus microsporus</name>
    <dbReference type="NCBI Taxonomy" id="58291"/>
    <lineage>
        <taxon>Eukaryota</taxon>
        <taxon>Fungi</taxon>
        <taxon>Fungi incertae sedis</taxon>
        <taxon>Mucoromycota</taxon>
        <taxon>Mucoromycotina</taxon>
        <taxon>Mucoromycetes</taxon>
        <taxon>Mucorales</taxon>
        <taxon>Mucorineae</taxon>
        <taxon>Rhizopodaceae</taxon>
        <taxon>Rhizopus</taxon>
    </lineage>
</organism>
<protein>
    <submittedName>
        <fullName evidence="1">Uncharacterized protein</fullName>
    </submittedName>
</protein>
<name>A0A0A1MZB3_RHIZD</name>
<proteinExistence type="predicted"/>
<accession>A0A0A1MZB3</accession>
<evidence type="ECO:0000313" key="2">
    <source>
        <dbReference type="Proteomes" id="UP000242381"/>
    </source>
</evidence>
<sequence length="88" mass="9929">MGCCMSHCSFSEKETIYEVTLDANGVAQRVPKGQGTHFIHISPHKETLLKEKSDIIAPSPTYHHNKWPSMTAPIYNQRVHPMPEKITA</sequence>
<evidence type="ECO:0000313" key="1">
    <source>
        <dbReference type="EMBL" id="ORE19125.1"/>
    </source>
</evidence>
<dbReference type="OMA" id="SNNKWPS"/>